<dbReference type="PROSITE" id="PS51762">
    <property type="entry name" value="GH16_2"/>
    <property type="match status" value="1"/>
</dbReference>
<evidence type="ECO:0000259" key="2">
    <source>
        <dbReference type="PROSITE" id="PS51762"/>
    </source>
</evidence>
<dbReference type="Pfam" id="PF00722">
    <property type="entry name" value="Glyco_hydro_16"/>
    <property type="match status" value="1"/>
</dbReference>
<evidence type="ECO:0000313" key="3">
    <source>
        <dbReference type="EMBL" id="KAF2838077.1"/>
    </source>
</evidence>
<reference evidence="3" key="1">
    <citation type="journal article" date="2020" name="Stud. Mycol.">
        <title>101 Dothideomycetes genomes: a test case for predicting lifestyles and emergence of pathogens.</title>
        <authorList>
            <person name="Haridas S."/>
            <person name="Albert R."/>
            <person name="Binder M."/>
            <person name="Bloem J."/>
            <person name="Labutti K."/>
            <person name="Salamov A."/>
            <person name="Andreopoulos B."/>
            <person name="Baker S."/>
            <person name="Barry K."/>
            <person name="Bills G."/>
            <person name="Bluhm B."/>
            <person name="Cannon C."/>
            <person name="Castanera R."/>
            <person name="Culley D."/>
            <person name="Daum C."/>
            <person name="Ezra D."/>
            <person name="Gonzalez J."/>
            <person name="Henrissat B."/>
            <person name="Kuo A."/>
            <person name="Liang C."/>
            <person name="Lipzen A."/>
            <person name="Lutzoni F."/>
            <person name="Magnuson J."/>
            <person name="Mondo S."/>
            <person name="Nolan M."/>
            <person name="Ohm R."/>
            <person name="Pangilinan J."/>
            <person name="Park H.-J."/>
            <person name="Ramirez L."/>
            <person name="Alfaro M."/>
            <person name="Sun H."/>
            <person name="Tritt A."/>
            <person name="Yoshinaga Y."/>
            <person name="Zwiers L.-H."/>
            <person name="Turgeon B."/>
            <person name="Goodwin S."/>
            <person name="Spatafora J."/>
            <person name="Crous P."/>
            <person name="Grigoriev I."/>
        </authorList>
    </citation>
    <scope>NUCLEOTIDE SEQUENCE</scope>
    <source>
        <strain evidence="3">CBS 101060</strain>
    </source>
</reference>
<name>A0A9P4VQR7_9PEZI</name>
<dbReference type="AlphaFoldDB" id="A0A9P4VQR7"/>
<keyword evidence="3" id="KW-0378">Hydrolase</keyword>
<dbReference type="Gene3D" id="2.60.120.200">
    <property type="match status" value="1"/>
</dbReference>
<dbReference type="PANTHER" id="PTHR38121:SF5">
    <property type="entry name" value="GH16 DOMAIN-CONTAINING PROTEIN"/>
    <property type="match status" value="1"/>
</dbReference>
<sequence length="371" mass="41726">MMTFARVLGVLSVVALIHLSSATCDCGYTVNTTSDSSFALFMYLFETDFVHMYDVTRWIGWRRQEYNVSFDLAHGTFGMAKKISNVIANPVNNHSAWSGETENGGDAGLQLWVRAGNHGNLISSAEMSAVDRDMLYGSYRVSMKMTGTAGTCGAFFWFHNNSQEIDLEMLSRQFNATHHPINLVIHTPLSASNNYDANGTPTFRPYSLPFDPTLDFHEYRFDVLPDRISFYADGNWLHDMTEGIPTQAGHIMLNHWSTGNPLWSGGPPNEDAVMTVRYVKAYFNSTIWDNRYARYRERCAPGTAARNLTCAVPLKGWEGYEPGRSYFFTQEDVVAIQVVSAVWAIYEAFRVAHKMSSDPVVPEFMQGLGDQ</sequence>
<comment type="caution">
    <text evidence="3">The sequence shown here is derived from an EMBL/GenBank/DDBJ whole genome shotgun (WGS) entry which is preliminary data.</text>
</comment>
<dbReference type="Proteomes" id="UP000799429">
    <property type="component" value="Unassembled WGS sequence"/>
</dbReference>
<evidence type="ECO:0000313" key="4">
    <source>
        <dbReference type="Proteomes" id="UP000799429"/>
    </source>
</evidence>
<dbReference type="PANTHER" id="PTHR38121">
    <property type="entry name" value="GH16 DOMAIN-CONTAINING PROTEIN"/>
    <property type="match status" value="1"/>
</dbReference>
<accession>A0A9P4VQR7</accession>
<gene>
    <name evidence="3" type="ORF">M501DRAFT_1011732</name>
</gene>
<keyword evidence="4" id="KW-1185">Reference proteome</keyword>
<dbReference type="SUPFAM" id="SSF49899">
    <property type="entry name" value="Concanavalin A-like lectins/glucanases"/>
    <property type="match status" value="1"/>
</dbReference>
<evidence type="ECO:0000256" key="1">
    <source>
        <dbReference type="SAM" id="SignalP"/>
    </source>
</evidence>
<keyword evidence="1" id="KW-0732">Signal</keyword>
<dbReference type="EMBL" id="MU006097">
    <property type="protein sequence ID" value="KAF2838077.1"/>
    <property type="molecule type" value="Genomic_DNA"/>
</dbReference>
<protein>
    <submittedName>
        <fullName evidence="3">Glycoside hydrolase family 16 protein</fullName>
    </submittedName>
</protein>
<proteinExistence type="predicted"/>
<dbReference type="GO" id="GO:0005975">
    <property type="term" value="P:carbohydrate metabolic process"/>
    <property type="evidence" value="ECO:0007669"/>
    <property type="project" value="InterPro"/>
</dbReference>
<organism evidence="3 4">
    <name type="scientific">Patellaria atrata CBS 101060</name>
    <dbReference type="NCBI Taxonomy" id="1346257"/>
    <lineage>
        <taxon>Eukaryota</taxon>
        <taxon>Fungi</taxon>
        <taxon>Dikarya</taxon>
        <taxon>Ascomycota</taxon>
        <taxon>Pezizomycotina</taxon>
        <taxon>Dothideomycetes</taxon>
        <taxon>Dothideomycetes incertae sedis</taxon>
        <taxon>Patellariales</taxon>
        <taxon>Patellariaceae</taxon>
        <taxon>Patellaria</taxon>
    </lineage>
</organism>
<feature type="chain" id="PRO_5040181469" evidence="1">
    <location>
        <begin position="23"/>
        <end position="371"/>
    </location>
</feature>
<feature type="domain" description="GH16" evidence="2">
    <location>
        <begin position="59"/>
        <end position="287"/>
    </location>
</feature>
<dbReference type="GO" id="GO:0004553">
    <property type="term" value="F:hydrolase activity, hydrolyzing O-glycosyl compounds"/>
    <property type="evidence" value="ECO:0007669"/>
    <property type="project" value="InterPro"/>
</dbReference>
<dbReference type="OrthoDB" id="25131at2759"/>
<dbReference type="InterPro" id="IPR013320">
    <property type="entry name" value="ConA-like_dom_sf"/>
</dbReference>
<dbReference type="CDD" id="cd00413">
    <property type="entry name" value="Glyco_hydrolase_16"/>
    <property type="match status" value="1"/>
</dbReference>
<feature type="signal peptide" evidence="1">
    <location>
        <begin position="1"/>
        <end position="22"/>
    </location>
</feature>
<dbReference type="InterPro" id="IPR000757">
    <property type="entry name" value="Beta-glucanase-like"/>
</dbReference>